<evidence type="ECO:0008006" key="3">
    <source>
        <dbReference type="Google" id="ProtNLM"/>
    </source>
</evidence>
<dbReference type="RefSeq" id="WP_078561579.1">
    <property type="nucleotide sequence ID" value="NZ_LOKQ01000250.1"/>
</dbReference>
<accession>A0ABX3MB36</accession>
<dbReference type="EMBL" id="LOKQ01000250">
    <property type="protein sequence ID" value="OOX12962.1"/>
    <property type="molecule type" value="Genomic_DNA"/>
</dbReference>
<name>A0ABX3MB36_9XANT</name>
<comment type="caution">
    <text evidence="1">The sequence shown here is derived from an EMBL/GenBank/DDBJ whole genome shotgun (WGS) entry which is preliminary data.</text>
</comment>
<dbReference type="Proteomes" id="UP000191089">
    <property type="component" value="Unassembled WGS sequence"/>
</dbReference>
<protein>
    <recommendedName>
        <fullName evidence="3">Phage-related protein</fullName>
    </recommendedName>
</protein>
<evidence type="ECO:0000313" key="1">
    <source>
        <dbReference type="EMBL" id="OOX12962.1"/>
    </source>
</evidence>
<reference evidence="1 2" key="1">
    <citation type="submission" date="2015-12" db="EMBL/GenBank/DDBJ databases">
        <authorList>
            <person name="Bansal K."/>
            <person name="Midha S."/>
            <person name="Patil P.B."/>
        </authorList>
    </citation>
    <scope>NUCLEOTIDE SEQUENCE [LARGE SCALE GENOMIC DNA]</scope>
    <source>
        <strain evidence="1 2">LMG558</strain>
    </source>
</reference>
<dbReference type="Pfam" id="PF12472">
    <property type="entry name" value="DUF3693"/>
    <property type="match status" value="1"/>
</dbReference>
<keyword evidence="2" id="KW-1185">Reference proteome</keyword>
<dbReference type="InterPro" id="IPR021096">
    <property type="entry name" value="Vibrio_phage_VSK_Orf152"/>
</dbReference>
<proteinExistence type="predicted"/>
<evidence type="ECO:0000313" key="2">
    <source>
        <dbReference type="Proteomes" id="UP000191089"/>
    </source>
</evidence>
<organism evidence="1 2">
    <name type="scientific">Xanthomonas axonopodis pv. cajani</name>
    <dbReference type="NCBI Taxonomy" id="487827"/>
    <lineage>
        <taxon>Bacteria</taxon>
        <taxon>Pseudomonadati</taxon>
        <taxon>Pseudomonadota</taxon>
        <taxon>Gammaproteobacteria</taxon>
        <taxon>Lysobacterales</taxon>
        <taxon>Lysobacteraceae</taxon>
        <taxon>Xanthomonas</taxon>
    </lineage>
</organism>
<gene>
    <name evidence="1" type="ORF">Xcaj_09260</name>
</gene>
<sequence length="149" mass="15944">MDTINKLLDTARKACSRDSDNSVALSLGVSRNSVSVWRKGGKITDTHLMALIELAQADPALAVKVRQEEAASPAEKKAWSALWDRLSPVTTVIGALALVAVGMQAGAHEALLTALSPLVITDPLYIMRNLPCPRTGARPAIALRLTYSR</sequence>